<proteinExistence type="inferred from homology"/>
<comment type="similarity">
    <text evidence="2">Belongs to the palmitoyl-protein thioesterase family.</text>
</comment>
<accession>V3ZUN9</accession>
<sequence length="88" mass="10214">MKLKKLVLIGGPNDGVITPWQSSQFGFYNKNGTVVEMRKEPWYTDDCFGLKSLDSRKAIHTHTVPGVEHVHWYNTKPVYEKYILPYLT</sequence>
<dbReference type="RefSeq" id="XP_009054102.1">
    <property type="nucleotide sequence ID" value="XM_009055854.1"/>
</dbReference>
<dbReference type="GeneID" id="20245830"/>
<evidence type="ECO:0000313" key="11">
    <source>
        <dbReference type="Proteomes" id="UP000030746"/>
    </source>
</evidence>
<organism evidence="10 11">
    <name type="scientific">Lottia gigantea</name>
    <name type="common">Giant owl limpet</name>
    <dbReference type="NCBI Taxonomy" id="225164"/>
    <lineage>
        <taxon>Eukaryota</taxon>
        <taxon>Metazoa</taxon>
        <taxon>Spiralia</taxon>
        <taxon>Lophotrochozoa</taxon>
        <taxon>Mollusca</taxon>
        <taxon>Gastropoda</taxon>
        <taxon>Patellogastropoda</taxon>
        <taxon>Lottioidea</taxon>
        <taxon>Lottiidae</taxon>
        <taxon>Lottia</taxon>
    </lineage>
</organism>
<dbReference type="GO" id="GO:0016790">
    <property type="term" value="F:thiolester hydrolase activity"/>
    <property type="evidence" value="ECO:0007669"/>
    <property type="project" value="TreeGrafter"/>
</dbReference>
<name>V3ZUN9_LOTGI</name>
<keyword evidence="4" id="KW-0378">Hydrolase</keyword>
<evidence type="ECO:0000256" key="4">
    <source>
        <dbReference type="ARBA" id="ARBA00022801"/>
    </source>
</evidence>
<dbReference type="SUPFAM" id="SSF53474">
    <property type="entry name" value="alpha/beta-Hydrolases"/>
    <property type="match status" value="1"/>
</dbReference>
<evidence type="ECO:0000256" key="1">
    <source>
        <dbReference type="ARBA" id="ARBA00004371"/>
    </source>
</evidence>
<dbReference type="OrthoDB" id="155976at2759"/>
<dbReference type="PANTHER" id="PTHR11247">
    <property type="entry name" value="PALMITOYL-PROTEIN THIOESTERASE/DOLICHYLDIPHOSPHATASE 1"/>
    <property type="match status" value="1"/>
</dbReference>
<reference evidence="10 11" key="1">
    <citation type="journal article" date="2013" name="Nature">
        <title>Insights into bilaterian evolution from three spiralian genomes.</title>
        <authorList>
            <person name="Simakov O."/>
            <person name="Marletaz F."/>
            <person name="Cho S.J."/>
            <person name="Edsinger-Gonzales E."/>
            <person name="Havlak P."/>
            <person name="Hellsten U."/>
            <person name="Kuo D.H."/>
            <person name="Larsson T."/>
            <person name="Lv J."/>
            <person name="Arendt D."/>
            <person name="Savage R."/>
            <person name="Osoegawa K."/>
            <person name="de Jong P."/>
            <person name="Grimwood J."/>
            <person name="Chapman J.A."/>
            <person name="Shapiro H."/>
            <person name="Aerts A."/>
            <person name="Otillar R.P."/>
            <person name="Terry A.Y."/>
            <person name="Boore J.L."/>
            <person name="Grigoriev I.V."/>
            <person name="Lindberg D.R."/>
            <person name="Seaver E.C."/>
            <person name="Weisblat D.A."/>
            <person name="Putnam N.H."/>
            <person name="Rokhsar D.S."/>
        </authorList>
    </citation>
    <scope>NUCLEOTIDE SEQUENCE [LARGE SCALE GENOMIC DNA]</scope>
</reference>
<comment type="subcellular location">
    <subcellularLocation>
        <location evidence="1">Lysosome</location>
    </subcellularLocation>
</comment>
<dbReference type="EMBL" id="KB201681">
    <property type="protein sequence ID" value="ESO95203.1"/>
    <property type="molecule type" value="Genomic_DNA"/>
</dbReference>
<dbReference type="Gene3D" id="3.40.50.1820">
    <property type="entry name" value="alpha/beta hydrolase"/>
    <property type="match status" value="1"/>
</dbReference>
<dbReference type="AlphaFoldDB" id="V3ZUN9"/>
<comment type="function">
    <text evidence="9">Catalyzes the cleavage of thioester bonds from S-palmitoyl-CoA or S-palmitoyl-N-acetylcysteamine (unbranched structures) but does not have activity against palmitoylcysteine or palmitoylated proteins, branched structures or bulky head groups. Conversely, hydrolyzes both long and short chain fatty acyl-CoA substrate.</text>
</comment>
<gene>
    <name evidence="10" type="ORF">LOTGIDRAFT_205430</name>
</gene>
<dbReference type="Proteomes" id="UP000030746">
    <property type="component" value="Unassembled WGS sequence"/>
</dbReference>
<dbReference type="GO" id="GO:0005764">
    <property type="term" value="C:lysosome"/>
    <property type="evidence" value="ECO:0007669"/>
    <property type="project" value="UniProtKB-SubCell"/>
</dbReference>
<evidence type="ECO:0000256" key="3">
    <source>
        <dbReference type="ARBA" id="ARBA00022729"/>
    </source>
</evidence>
<dbReference type="EC" id="3.1.2.2" evidence="7"/>
<dbReference type="HOGENOM" id="CLU_170572_0_0_1"/>
<keyword evidence="11" id="KW-1185">Reference proteome</keyword>
<evidence type="ECO:0000313" key="10">
    <source>
        <dbReference type="EMBL" id="ESO95203.1"/>
    </source>
</evidence>
<evidence type="ECO:0000256" key="2">
    <source>
        <dbReference type="ARBA" id="ARBA00010758"/>
    </source>
</evidence>
<evidence type="ECO:0000256" key="6">
    <source>
        <dbReference type="ARBA" id="ARBA00023228"/>
    </source>
</evidence>
<dbReference type="OMA" id="HRELYLN"/>
<dbReference type="PANTHER" id="PTHR11247:SF27">
    <property type="entry name" value="LYSOSOMAL THIOESTERASE PPT2"/>
    <property type="match status" value="1"/>
</dbReference>
<dbReference type="CTD" id="20245830"/>
<comment type="catalytic activity">
    <reaction evidence="8">
        <text>S-hexadecanoyl-N-acetylcysteamine + H2O = N-acetylcysteamine + hexadecanoate + H(+)</text>
        <dbReference type="Rhea" id="RHEA:84099"/>
        <dbReference type="ChEBI" id="CHEBI:7896"/>
        <dbReference type="ChEBI" id="CHEBI:15377"/>
        <dbReference type="ChEBI" id="CHEBI:15378"/>
        <dbReference type="ChEBI" id="CHEBI:74410"/>
        <dbReference type="ChEBI" id="CHEBI:233601"/>
    </reaction>
</comment>
<evidence type="ECO:0000256" key="8">
    <source>
        <dbReference type="ARBA" id="ARBA00093223"/>
    </source>
</evidence>
<dbReference type="InterPro" id="IPR029058">
    <property type="entry name" value="AB_hydrolase_fold"/>
</dbReference>
<evidence type="ECO:0000256" key="9">
    <source>
        <dbReference type="ARBA" id="ARBA00093353"/>
    </source>
</evidence>
<dbReference type="Pfam" id="PF02089">
    <property type="entry name" value="Palm_thioest"/>
    <property type="match status" value="1"/>
</dbReference>
<protein>
    <recommendedName>
        <fullName evidence="7">palmitoyl-CoA hydrolase</fullName>
        <ecNumber evidence="7">3.1.2.2</ecNumber>
    </recommendedName>
</protein>
<keyword evidence="5" id="KW-0325">Glycoprotein</keyword>
<evidence type="ECO:0000256" key="7">
    <source>
        <dbReference type="ARBA" id="ARBA00038848"/>
    </source>
</evidence>
<keyword evidence="6" id="KW-0458">Lysosome</keyword>
<keyword evidence="3" id="KW-0732">Signal</keyword>
<evidence type="ECO:0000256" key="5">
    <source>
        <dbReference type="ARBA" id="ARBA00023180"/>
    </source>
</evidence>
<dbReference type="KEGG" id="lgi:LOTGIDRAFT_205430"/>